<protein>
    <recommendedName>
        <fullName evidence="1">PABC domain-containing protein</fullName>
    </recommendedName>
</protein>
<dbReference type="EMBL" id="MN739481">
    <property type="protein sequence ID" value="QHT07393.1"/>
    <property type="molecule type" value="Genomic_DNA"/>
</dbReference>
<accession>A0A6C0CT19</accession>
<dbReference type="InterPro" id="IPR002004">
    <property type="entry name" value="PABP_HYD_C"/>
</dbReference>
<proteinExistence type="predicted"/>
<dbReference type="PROSITE" id="PS51309">
    <property type="entry name" value="PABC"/>
    <property type="match status" value="1"/>
</dbReference>
<dbReference type="GO" id="GO:0003723">
    <property type="term" value="F:RNA binding"/>
    <property type="evidence" value="ECO:0007669"/>
    <property type="project" value="InterPro"/>
</dbReference>
<organism evidence="2">
    <name type="scientific">viral metagenome</name>
    <dbReference type="NCBI Taxonomy" id="1070528"/>
    <lineage>
        <taxon>unclassified sequences</taxon>
        <taxon>metagenomes</taxon>
        <taxon>organismal metagenomes</taxon>
    </lineage>
</organism>
<dbReference type="Gene3D" id="1.10.1900.10">
    <property type="entry name" value="c-terminal domain of poly(a) binding protein"/>
    <property type="match status" value="1"/>
</dbReference>
<dbReference type="Pfam" id="PF00658">
    <property type="entry name" value="MLLE"/>
    <property type="match status" value="1"/>
</dbReference>
<dbReference type="AlphaFoldDB" id="A0A6C0CT19"/>
<reference evidence="2" key="1">
    <citation type="journal article" date="2020" name="Nature">
        <title>Giant virus diversity and host interactions through global metagenomics.</title>
        <authorList>
            <person name="Schulz F."/>
            <person name="Roux S."/>
            <person name="Paez-Espino D."/>
            <person name="Jungbluth S."/>
            <person name="Walsh D.A."/>
            <person name="Denef V.J."/>
            <person name="McMahon K.D."/>
            <person name="Konstantinidis K.T."/>
            <person name="Eloe-Fadrosh E.A."/>
            <person name="Kyrpides N.C."/>
            <person name="Woyke T."/>
        </authorList>
    </citation>
    <scope>NUCLEOTIDE SEQUENCE</scope>
    <source>
        <strain evidence="2">GVMAG-M-3300021963-12</strain>
    </source>
</reference>
<evidence type="ECO:0000313" key="2">
    <source>
        <dbReference type="EMBL" id="QHT07393.1"/>
    </source>
</evidence>
<evidence type="ECO:0000259" key="1">
    <source>
        <dbReference type="PROSITE" id="PS51309"/>
    </source>
</evidence>
<dbReference type="SUPFAM" id="SSF63570">
    <property type="entry name" value="PABC (PABP) domain"/>
    <property type="match status" value="1"/>
</dbReference>
<dbReference type="SMART" id="SM00517">
    <property type="entry name" value="PolyA"/>
    <property type="match status" value="1"/>
</dbReference>
<name>A0A6C0CT19_9ZZZZ</name>
<dbReference type="InterPro" id="IPR036053">
    <property type="entry name" value="PABP-dom"/>
</dbReference>
<sequence>MPRLCRHFNSDAGCENVECSFEHKLYCTNKRCVKAEKENTHTIENCGQKGGGAHEEYIASKKAAEVAKVPVAPLPVPVPQVQVQREIEAANAYKRGQYDNSGELLFALVSRSHPDRAAKITGMFMAALNPAELRELILRPEVLSEHVSRANEVLEASKK</sequence>
<feature type="domain" description="PABC" evidence="1">
    <location>
        <begin position="81"/>
        <end position="159"/>
    </location>
</feature>